<gene>
    <name evidence="1" type="ORF">BDV23DRAFT_153076</name>
</gene>
<accession>A0A5N7CB92</accession>
<proteinExistence type="predicted"/>
<organism evidence="1">
    <name type="scientific">Petromyces alliaceus</name>
    <name type="common">Aspergillus alliaceus</name>
    <dbReference type="NCBI Taxonomy" id="209559"/>
    <lineage>
        <taxon>Eukaryota</taxon>
        <taxon>Fungi</taxon>
        <taxon>Dikarya</taxon>
        <taxon>Ascomycota</taxon>
        <taxon>Pezizomycotina</taxon>
        <taxon>Eurotiomycetes</taxon>
        <taxon>Eurotiomycetidae</taxon>
        <taxon>Eurotiales</taxon>
        <taxon>Aspergillaceae</taxon>
        <taxon>Aspergillus</taxon>
        <taxon>Aspergillus subgen. Circumdati</taxon>
    </lineage>
</organism>
<sequence length="75" mass="8414">MKRCHEFYGSTATAVSICLQNWLTRLGLRMDNPSARVQCRSSSASMTSFCLATLSTLVHPFLSSRGIQHFGEWCQ</sequence>
<dbReference type="AlphaFoldDB" id="A0A5N7CB92"/>
<evidence type="ECO:0000313" key="1">
    <source>
        <dbReference type="EMBL" id="KAE8391421.1"/>
    </source>
</evidence>
<reference evidence="1" key="1">
    <citation type="submission" date="2019-04" db="EMBL/GenBank/DDBJ databases">
        <title>Friends and foes A comparative genomics studyof 23 Aspergillus species from section Flavi.</title>
        <authorList>
            <consortium name="DOE Joint Genome Institute"/>
            <person name="Kjaerbolling I."/>
            <person name="Vesth T."/>
            <person name="Frisvad J.C."/>
            <person name="Nybo J.L."/>
            <person name="Theobald S."/>
            <person name="Kildgaard S."/>
            <person name="Isbrandt T."/>
            <person name="Kuo A."/>
            <person name="Sato A."/>
            <person name="Lyhne E.K."/>
            <person name="Kogle M.E."/>
            <person name="Wiebenga A."/>
            <person name="Kun R.S."/>
            <person name="Lubbers R.J."/>
            <person name="Makela M.R."/>
            <person name="Barry K."/>
            <person name="Chovatia M."/>
            <person name="Clum A."/>
            <person name="Daum C."/>
            <person name="Haridas S."/>
            <person name="He G."/>
            <person name="LaButti K."/>
            <person name="Lipzen A."/>
            <person name="Mondo S."/>
            <person name="Riley R."/>
            <person name="Salamov A."/>
            <person name="Simmons B.A."/>
            <person name="Magnuson J.K."/>
            <person name="Henrissat B."/>
            <person name="Mortensen U.H."/>
            <person name="Larsen T.O."/>
            <person name="Devries R.P."/>
            <person name="Grigoriev I.V."/>
            <person name="Machida M."/>
            <person name="Baker S.E."/>
            <person name="Andersen M.R."/>
        </authorList>
    </citation>
    <scope>NUCLEOTIDE SEQUENCE [LARGE SCALE GENOMIC DNA]</scope>
    <source>
        <strain evidence="1">IBT 14317</strain>
    </source>
</reference>
<dbReference type="Proteomes" id="UP000326877">
    <property type="component" value="Unassembled WGS sequence"/>
</dbReference>
<dbReference type="EMBL" id="ML735245">
    <property type="protein sequence ID" value="KAE8391421.1"/>
    <property type="molecule type" value="Genomic_DNA"/>
</dbReference>
<protein>
    <submittedName>
        <fullName evidence="1">Uncharacterized protein</fullName>
    </submittedName>
</protein>
<name>A0A5N7CB92_PETAA</name>